<name>A0ACC2GN47_DALPE</name>
<dbReference type="EMBL" id="CM055738">
    <property type="protein sequence ID" value="KAJ8005104.1"/>
    <property type="molecule type" value="Genomic_DNA"/>
</dbReference>
<keyword evidence="2" id="KW-1185">Reference proteome</keyword>
<evidence type="ECO:0000313" key="1">
    <source>
        <dbReference type="EMBL" id="KAJ8005104.1"/>
    </source>
</evidence>
<reference evidence="1" key="1">
    <citation type="submission" date="2021-05" db="EMBL/GenBank/DDBJ databases">
        <authorList>
            <person name="Pan Q."/>
            <person name="Jouanno E."/>
            <person name="Zahm M."/>
            <person name="Klopp C."/>
            <person name="Cabau C."/>
            <person name="Louis A."/>
            <person name="Berthelot C."/>
            <person name="Parey E."/>
            <person name="Roest Crollius H."/>
            <person name="Montfort J."/>
            <person name="Robinson-Rechavi M."/>
            <person name="Bouchez O."/>
            <person name="Lampietro C."/>
            <person name="Lopez Roques C."/>
            <person name="Donnadieu C."/>
            <person name="Postlethwait J."/>
            <person name="Bobe J."/>
            <person name="Dillon D."/>
            <person name="Chandos A."/>
            <person name="von Hippel F."/>
            <person name="Guiguen Y."/>
        </authorList>
    </citation>
    <scope>NUCLEOTIDE SEQUENCE</scope>
    <source>
        <strain evidence="1">YG-Jan2019</strain>
    </source>
</reference>
<comment type="caution">
    <text evidence="1">The sequence shown here is derived from an EMBL/GenBank/DDBJ whole genome shotgun (WGS) entry which is preliminary data.</text>
</comment>
<proteinExistence type="predicted"/>
<evidence type="ECO:0000313" key="2">
    <source>
        <dbReference type="Proteomes" id="UP001157502"/>
    </source>
</evidence>
<organism evidence="1 2">
    <name type="scientific">Dallia pectoralis</name>
    <name type="common">Alaska blackfish</name>
    <dbReference type="NCBI Taxonomy" id="75939"/>
    <lineage>
        <taxon>Eukaryota</taxon>
        <taxon>Metazoa</taxon>
        <taxon>Chordata</taxon>
        <taxon>Craniata</taxon>
        <taxon>Vertebrata</taxon>
        <taxon>Euteleostomi</taxon>
        <taxon>Actinopterygii</taxon>
        <taxon>Neopterygii</taxon>
        <taxon>Teleostei</taxon>
        <taxon>Protacanthopterygii</taxon>
        <taxon>Esociformes</taxon>
        <taxon>Umbridae</taxon>
        <taxon>Dallia</taxon>
    </lineage>
</organism>
<sequence length="219" mass="24532">MSPSVLLLLSILTVQGRGCDKEVVNNLKIAVDQYHAGFRMVFPKDYRISHHYSDNLLCNTGPCCVYQAAAVLSDSWAQLRKQLWPENHNLKFITDLMKAMVSVDETTKIFEECDDFLNLPSFSSSPETLLNYTSSVFSRLLESCPTPVDSCCLPTREPVGNPLFFTTRAVYKQVVEKEGETGLMKHYTQPPTSGCSAHTQLLGFIGGLLFSRGLIWIQL</sequence>
<accession>A0ACC2GN47</accession>
<protein>
    <submittedName>
        <fullName evidence="1">Uncharacterized protein</fullName>
    </submittedName>
</protein>
<dbReference type="Proteomes" id="UP001157502">
    <property type="component" value="Chromosome 11"/>
</dbReference>
<gene>
    <name evidence="1" type="ORF">DPEC_G00143190</name>
</gene>